<keyword evidence="8" id="KW-0965">Cell junction</keyword>
<dbReference type="InterPro" id="IPR026859">
    <property type="entry name" value="Myosin-bd"/>
</dbReference>
<evidence type="ECO:0000256" key="1">
    <source>
        <dbReference type="ARBA" id="ARBA00004123"/>
    </source>
</evidence>
<evidence type="ECO:0000256" key="11">
    <source>
        <dbReference type="ARBA" id="ARBA00023136"/>
    </source>
</evidence>
<keyword evidence="17" id="KW-1185">Reference proteome</keyword>
<evidence type="ECO:0000256" key="2">
    <source>
        <dbReference type="ARBA" id="ARBA00004536"/>
    </source>
</evidence>
<evidence type="ECO:0000256" key="9">
    <source>
        <dbReference type="ARBA" id="ARBA00022989"/>
    </source>
</evidence>
<reference evidence="16 17" key="1">
    <citation type="submission" date="2024-06" db="EMBL/GenBank/DDBJ databases">
        <title>Complete genome of Phlyctema vagabunda strain 19-DSS-EL-015.</title>
        <authorList>
            <person name="Fiorenzani C."/>
        </authorList>
    </citation>
    <scope>NUCLEOTIDE SEQUENCE [LARGE SCALE GENOMIC DNA]</scope>
    <source>
        <strain evidence="16 17">19-DSS-EL-015</strain>
    </source>
</reference>
<evidence type="ECO:0000256" key="12">
    <source>
        <dbReference type="ARBA" id="ARBA00023242"/>
    </source>
</evidence>
<sequence length="613" mass="68851">MESVIYDGSPLADYLEGEAGGDAPWTTQHEQTADHKDALPEPSFAPRGKPAIPFRFRQKLPPPLRLTAPQHTAVAAIHNACSRAVNSRLGRADNERFLERFRYIIVASQLLNTHSFLSQGTLGHSRPDSLAIPIAPKVGSFTLAGAALTALGAFVLAWLIHWARGTTNNSILGRGRIFVVLTFLVVLATVSYAHMRRQWLQYLRQQTLVETSEFISKAQGFDEVASAALTLVQEVELVSRGYRISSPLPPISRLEDRCQTRRCARLRRTIRLSFVDMLPRYKEAFHALQPYTEPMDLEKYYDVYDISDLDFSEAMVDYTDIAFEDEDSLRVLKILAARLHTLRKVFLSCLLALDAHGGKPDFVRWSTAVDEVHATCIVTRKAEERLRSILSEEETFPVPPTPKLPLSPSRERWRAQLRKLNSLSSGIRGLQAKLHVLREESDRNLNDSSDVSELGTNLMIQYESIGIDLKGLMQEWEDGKAALASNIDRNERRISSMSGILSPTISLSGLTAVEEGGALDALRALNGEDRRSRSSLDFSSSDAEEVFEAVALPRQRSTLTREQRIIKMKEDRVKRESTKDRVDANTHMLRELESVINLRPRGRRTPAGRITSI</sequence>
<name>A0ABR4PNC0_9HELO</name>
<proteinExistence type="inferred from homology"/>
<comment type="caution">
    <text evidence="16">The sequence shown here is derived from an EMBL/GenBank/DDBJ whole genome shotgun (WGS) entry which is preliminary data.</text>
</comment>
<keyword evidence="6" id="KW-1003">Cell membrane</keyword>
<comment type="subcellular location">
    <subcellularLocation>
        <location evidence="2">Cell junction</location>
        <location evidence="2">Adherens junction</location>
    </subcellularLocation>
    <subcellularLocation>
        <location evidence="3">Cell membrane</location>
        <topology evidence="3">Multi-pass membrane protein</topology>
    </subcellularLocation>
    <subcellularLocation>
        <location evidence="1">Nucleus</location>
    </subcellularLocation>
</comment>
<dbReference type="EMBL" id="JBFCZG010000003">
    <property type="protein sequence ID" value="KAL3424790.1"/>
    <property type="molecule type" value="Genomic_DNA"/>
</dbReference>
<feature type="region of interest" description="Disordered" evidence="13">
    <location>
        <begin position="17"/>
        <end position="47"/>
    </location>
</feature>
<evidence type="ECO:0000256" key="3">
    <source>
        <dbReference type="ARBA" id="ARBA00004651"/>
    </source>
</evidence>
<organism evidence="16 17">
    <name type="scientific">Phlyctema vagabunda</name>
    <dbReference type="NCBI Taxonomy" id="108571"/>
    <lineage>
        <taxon>Eukaryota</taxon>
        <taxon>Fungi</taxon>
        <taxon>Dikarya</taxon>
        <taxon>Ascomycota</taxon>
        <taxon>Pezizomycotina</taxon>
        <taxon>Leotiomycetes</taxon>
        <taxon>Helotiales</taxon>
        <taxon>Dermateaceae</taxon>
        <taxon>Phlyctema</taxon>
    </lineage>
</organism>
<accession>A0ABR4PNC0</accession>
<feature type="transmembrane region" description="Helical" evidence="14">
    <location>
        <begin position="141"/>
        <end position="163"/>
    </location>
</feature>
<evidence type="ECO:0000256" key="8">
    <source>
        <dbReference type="ARBA" id="ARBA00022949"/>
    </source>
</evidence>
<evidence type="ECO:0000313" key="16">
    <source>
        <dbReference type="EMBL" id="KAL3424790.1"/>
    </source>
</evidence>
<evidence type="ECO:0000259" key="15">
    <source>
        <dbReference type="Pfam" id="PF12632"/>
    </source>
</evidence>
<keyword evidence="9 14" id="KW-1133">Transmembrane helix</keyword>
<dbReference type="PANTHER" id="PTHR15989">
    <property type="entry name" value="VEZATIN"/>
    <property type="match status" value="1"/>
</dbReference>
<evidence type="ECO:0000256" key="14">
    <source>
        <dbReference type="SAM" id="Phobius"/>
    </source>
</evidence>
<gene>
    <name evidence="16" type="ORF">PVAG01_04071</name>
</gene>
<keyword evidence="11 14" id="KW-0472">Membrane</keyword>
<evidence type="ECO:0000256" key="4">
    <source>
        <dbReference type="ARBA" id="ARBA00007245"/>
    </source>
</evidence>
<dbReference type="Pfam" id="PF12632">
    <property type="entry name" value="Vezatin"/>
    <property type="match status" value="1"/>
</dbReference>
<evidence type="ECO:0000256" key="7">
    <source>
        <dbReference type="ARBA" id="ARBA00022692"/>
    </source>
</evidence>
<dbReference type="Proteomes" id="UP001629113">
    <property type="component" value="Unassembled WGS sequence"/>
</dbReference>
<evidence type="ECO:0000256" key="5">
    <source>
        <dbReference type="ARBA" id="ARBA00018125"/>
    </source>
</evidence>
<keyword evidence="12" id="KW-0539">Nucleus</keyword>
<dbReference type="PANTHER" id="PTHR15989:SF5">
    <property type="entry name" value="VEZATIN"/>
    <property type="match status" value="1"/>
</dbReference>
<evidence type="ECO:0000256" key="13">
    <source>
        <dbReference type="SAM" id="MobiDB-lite"/>
    </source>
</evidence>
<keyword evidence="7 14" id="KW-0812">Transmembrane</keyword>
<evidence type="ECO:0000313" key="17">
    <source>
        <dbReference type="Proteomes" id="UP001629113"/>
    </source>
</evidence>
<comment type="similarity">
    <text evidence="4">Belongs to the vezatin family.</text>
</comment>
<evidence type="ECO:0000256" key="10">
    <source>
        <dbReference type="ARBA" id="ARBA00023054"/>
    </source>
</evidence>
<feature type="domain" description="Myosin-binding" evidence="15">
    <location>
        <begin position="154"/>
        <end position="434"/>
    </location>
</feature>
<dbReference type="InterPro" id="IPR026858">
    <property type="entry name" value="Vezatin"/>
</dbReference>
<evidence type="ECO:0000256" key="6">
    <source>
        <dbReference type="ARBA" id="ARBA00022475"/>
    </source>
</evidence>
<protein>
    <recommendedName>
        <fullName evidence="5">Vezatin</fullName>
    </recommendedName>
</protein>
<feature type="transmembrane region" description="Helical" evidence="14">
    <location>
        <begin position="175"/>
        <end position="195"/>
    </location>
</feature>
<keyword evidence="10" id="KW-0175">Coiled coil</keyword>